<dbReference type="PANTHER" id="PTHR37012">
    <property type="entry name" value="B-ZIP TRANSCRIPTION FACTOR (EUROFUNG)-RELATED"/>
    <property type="match status" value="1"/>
</dbReference>
<dbReference type="InterPro" id="IPR021833">
    <property type="entry name" value="DUF3425"/>
</dbReference>
<keyword evidence="1" id="KW-0539">Nucleus</keyword>
<sequence length="466" mass="52370">MQNTGRFPNLAPAPPKRTNNSASSTSVDRDTPPQAKSRPSRAGSSWKTSTSHACVHCRKTKTKCDGKLPCGRCRFSSNVCEYDTKTLSGERLNRLTHAFNEQRQKLVESEARVTQLETMLSAMREGTDAEAVEIMSWVRIGEPVEAIVSYIEAKSNAVVLSERLTGANHPAKNKFIETLFDRSEWLDGTIFEAKDTSIDLGTRTQNYFSYNFGNLPFSSGIKVNHYPAVAQQGQLQNYYAKHNWSMMTANDGHGVDSVTKAWADTLKKARQLVAEGADPDDLTGTFPSVAALFDKTEYENASMISKWAVQFIYSARRQDYAFTSMAAVWVVWIVMRWQINPTPETYAAMPDWIRPTELQVFVPHIDMLDCISWPYFRDYIIQHPEMQHGELQWLAACTSGVQVSWSGTIEDAICVDEVKGQKRFTAEAEAVVRDIRNWSLAASYRVFMPGIDGNIPIRTVEDAEVA</sequence>
<accession>A0A395T3Q2</accession>
<evidence type="ECO:0000313" key="5">
    <source>
        <dbReference type="EMBL" id="RGP79343.1"/>
    </source>
</evidence>
<dbReference type="PANTHER" id="PTHR37012:SF2">
    <property type="entry name" value="BZIP DOMAIN-CONTAINING PROTEIN-RELATED"/>
    <property type="match status" value="1"/>
</dbReference>
<reference evidence="5 6" key="1">
    <citation type="journal article" date="2018" name="PLoS Pathog.">
        <title>Evolution of structural diversity of trichothecenes, a family of toxins produced by plant pathogenic and entomopathogenic fungi.</title>
        <authorList>
            <person name="Proctor R.H."/>
            <person name="McCormick S.P."/>
            <person name="Kim H.S."/>
            <person name="Cardoza R.E."/>
            <person name="Stanley A.M."/>
            <person name="Lindo L."/>
            <person name="Kelly A."/>
            <person name="Brown D.W."/>
            <person name="Lee T."/>
            <person name="Vaughan M.M."/>
            <person name="Alexander N.J."/>
            <person name="Busman M."/>
            <person name="Gutierrez S."/>
        </authorList>
    </citation>
    <scope>NUCLEOTIDE SEQUENCE [LARGE SCALE GENOMIC DNA]</scope>
    <source>
        <strain evidence="5 6">NRRL 20695</strain>
    </source>
</reference>
<dbReference type="InterPro" id="IPR036864">
    <property type="entry name" value="Zn2-C6_fun-type_DNA-bd_sf"/>
</dbReference>
<dbReference type="PROSITE" id="PS00463">
    <property type="entry name" value="ZN2_CY6_FUNGAL_1"/>
    <property type="match status" value="1"/>
</dbReference>
<feature type="domain" description="Zn(2)-C6 fungal-type" evidence="4">
    <location>
        <begin position="53"/>
        <end position="82"/>
    </location>
</feature>
<comment type="caution">
    <text evidence="5">The sequence shown here is derived from an EMBL/GenBank/DDBJ whole genome shotgun (WGS) entry which is preliminary data.</text>
</comment>
<dbReference type="Pfam" id="PF11905">
    <property type="entry name" value="DUF3425"/>
    <property type="match status" value="1"/>
</dbReference>
<organism evidence="5 6">
    <name type="scientific">Fusarium longipes</name>
    <dbReference type="NCBI Taxonomy" id="694270"/>
    <lineage>
        <taxon>Eukaryota</taxon>
        <taxon>Fungi</taxon>
        <taxon>Dikarya</taxon>
        <taxon>Ascomycota</taxon>
        <taxon>Pezizomycotina</taxon>
        <taxon>Sordariomycetes</taxon>
        <taxon>Hypocreomycetidae</taxon>
        <taxon>Hypocreales</taxon>
        <taxon>Nectriaceae</taxon>
        <taxon>Fusarium</taxon>
    </lineage>
</organism>
<dbReference type="InterPro" id="IPR001138">
    <property type="entry name" value="Zn2Cys6_DnaBD"/>
</dbReference>
<evidence type="ECO:0000256" key="3">
    <source>
        <dbReference type="SAM" id="MobiDB-lite"/>
    </source>
</evidence>
<evidence type="ECO:0000256" key="1">
    <source>
        <dbReference type="ARBA" id="ARBA00023242"/>
    </source>
</evidence>
<dbReference type="PROSITE" id="PS50048">
    <property type="entry name" value="ZN2_CY6_FUNGAL_2"/>
    <property type="match status" value="1"/>
</dbReference>
<feature type="compositionally biased region" description="Polar residues" evidence="3">
    <location>
        <begin position="17"/>
        <end position="26"/>
    </location>
</feature>
<dbReference type="EMBL" id="PXOG01000050">
    <property type="protein sequence ID" value="RGP79343.1"/>
    <property type="molecule type" value="Genomic_DNA"/>
</dbReference>
<dbReference type="OrthoDB" id="4161589at2759"/>
<protein>
    <submittedName>
        <fullName evidence="5">Conidial development fluffy</fullName>
    </submittedName>
</protein>
<proteinExistence type="predicted"/>
<dbReference type="SMART" id="SM00066">
    <property type="entry name" value="GAL4"/>
    <property type="match status" value="1"/>
</dbReference>
<evidence type="ECO:0000259" key="4">
    <source>
        <dbReference type="PROSITE" id="PS50048"/>
    </source>
</evidence>
<name>A0A395T3Q2_9HYPO</name>
<keyword evidence="6" id="KW-1185">Reference proteome</keyword>
<evidence type="ECO:0000256" key="2">
    <source>
        <dbReference type="SAM" id="Coils"/>
    </source>
</evidence>
<evidence type="ECO:0000313" key="6">
    <source>
        <dbReference type="Proteomes" id="UP000266234"/>
    </source>
</evidence>
<dbReference type="GO" id="GO:0000981">
    <property type="term" value="F:DNA-binding transcription factor activity, RNA polymerase II-specific"/>
    <property type="evidence" value="ECO:0007669"/>
    <property type="project" value="InterPro"/>
</dbReference>
<gene>
    <name evidence="5" type="ORF">FLONG3_2572</name>
</gene>
<dbReference type="Proteomes" id="UP000266234">
    <property type="component" value="Unassembled WGS sequence"/>
</dbReference>
<feature type="region of interest" description="Disordered" evidence="3">
    <location>
        <begin position="1"/>
        <end position="47"/>
    </location>
</feature>
<dbReference type="Pfam" id="PF00172">
    <property type="entry name" value="Zn_clus"/>
    <property type="match status" value="1"/>
</dbReference>
<dbReference type="Gene3D" id="4.10.240.10">
    <property type="entry name" value="Zn(2)-C6 fungal-type DNA-binding domain"/>
    <property type="match status" value="1"/>
</dbReference>
<keyword evidence="2" id="KW-0175">Coiled coil</keyword>
<dbReference type="STRING" id="694270.A0A395T3Q2"/>
<dbReference type="GO" id="GO:0008270">
    <property type="term" value="F:zinc ion binding"/>
    <property type="evidence" value="ECO:0007669"/>
    <property type="project" value="InterPro"/>
</dbReference>
<feature type="coiled-coil region" evidence="2">
    <location>
        <begin position="92"/>
        <end position="119"/>
    </location>
</feature>
<dbReference type="SUPFAM" id="SSF57701">
    <property type="entry name" value="Zn2/Cys6 DNA-binding domain"/>
    <property type="match status" value="1"/>
</dbReference>
<dbReference type="CDD" id="cd00067">
    <property type="entry name" value="GAL4"/>
    <property type="match status" value="1"/>
</dbReference>
<dbReference type="AlphaFoldDB" id="A0A395T3Q2"/>